<dbReference type="Pfam" id="PF02995">
    <property type="entry name" value="DUF229"/>
    <property type="match status" value="1"/>
</dbReference>
<dbReference type="InterPro" id="IPR017850">
    <property type="entry name" value="Alkaline_phosphatase_core_sf"/>
</dbReference>
<gene>
    <name evidence="1" type="ORF">OXX778_LOCUS20970</name>
</gene>
<evidence type="ECO:0000313" key="1">
    <source>
        <dbReference type="EMBL" id="CAF1097299.1"/>
    </source>
</evidence>
<dbReference type="PANTHER" id="PTHR10974:SF1">
    <property type="entry name" value="FI08016P-RELATED"/>
    <property type="match status" value="1"/>
</dbReference>
<evidence type="ECO:0000313" key="2">
    <source>
        <dbReference type="Proteomes" id="UP000663879"/>
    </source>
</evidence>
<keyword evidence="2" id="KW-1185">Reference proteome</keyword>
<dbReference type="OrthoDB" id="413313at2759"/>
<comment type="caution">
    <text evidence="1">The sequence shown here is derived from an EMBL/GenBank/DDBJ whole genome shotgun (WGS) entry which is preliminary data.</text>
</comment>
<reference evidence="1" key="1">
    <citation type="submission" date="2021-02" db="EMBL/GenBank/DDBJ databases">
        <authorList>
            <person name="Nowell W R."/>
        </authorList>
    </citation>
    <scope>NUCLEOTIDE SEQUENCE</scope>
    <source>
        <strain evidence="1">Ploen Becks lab</strain>
    </source>
</reference>
<organism evidence="1 2">
    <name type="scientific">Brachionus calyciflorus</name>
    <dbReference type="NCBI Taxonomy" id="104777"/>
    <lineage>
        <taxon>Eukaryota</taxon>
        <taxon>Metazoa</taxon>
        <taxon>Spiralia</taxon>
        <taxon>Gnathifera</taxon>
        <taxon>Rotifera</taxon>
        <taxon>Eurotatoria</taxon>
        <taxon>Monogononta</taxon>
        <taxon>Pseudotrocha</taxon>
        <taxon>Ploima</taxon>
        <taxon>Brachionidae</taxon>
        <taxon>Brachionus</taxon>
    </lineage>
</organism>
<dbReference type="EMBL" id="CAJNOC010007354">
    <property type="protein sequence ID" value="CAF1097299.1"/>
    <property type="molecule type" value="Genomic_DNA"/>
</dbReference>
<dbReference type="AlphaFoldDB" id="A0A814NVU4"/>
<dbReference type="InterPro" id="IPR004245">
    <property type="entry name" value="DUF229"/>
</dbReference>
<name>A0A814NVU4_9BILA</name>
<dbReference type="GO" id="GO:0005615">
    <property type="term" value="C:extracellular space"/>
    <property type="evidence" value="ECO:0007669"/>
    <property type="project" value="TreeGrafter"/>
</dbReference>
<feature type="non-terminal residue" evidence="1">
    <location>
        <position position="1"/>
    </location>
</feature>
<protein>
    <recommendedName>
        <fullName evidence="3">Sulfatase N-terminal domain-containing protein</fullName>
    </recommendedName>
</protein>
<sequence length="225" mass="27331">EPFDDVPFLWKNFTTRKYLTYFSEEWIECTFNNLKFGFNETPTDYYLRPFWLSLYNSKSYPKTSLNSNSKPCYYNKLLHKISINWLKSFEKFNTEYEEKYQIKNIPRFGLVKINEMSHDYLERLFWIDDDIKNLFMSLFTEKFLKNTLVLFMGDHGHRFHPIRTSFVGKIEEKLPMFSMILPKKLMEKNKFLKKNLDINSQSNHFVIIIFHKLKNVPGHDCILFY</sequence>
<dbReference type="Proteomes" id="UP000663879">
    <property type="component" value="Unassembled WGS sequence"/>
</dbReference>
<dbReference type="SUPFAM" id="SSF53649">
    <property type="entry name" value="Alkaline phosphatase-like"/>
    <property type="match status" value="1"/>
</dbReference>
<dbReference type="Gene3D" id="3.40.720.10">
    <property type="entry name" value="Alkaline Phosphatase, subunit A"/>
    <property type="match status" value="1"/>
</dbReference>
<accession>A0A814NVU4</accession>
<dbReference type="PANTHER" id="PTHR10974">
    <property type="entry name" value="FI08016P-RELATED"/>
    <property type="match status" value="1"/>
</dbReference>
<evidence type="ECO:0008006" key="3">
    <source>
        <dbReference type="Google" id="ProtNLM"/>
    </source>
</evidence>
<proteinExistence type="predicted"/>